<evidence type="ECO:0000313" key="2">
    <source>
        <dbReference type="Proteomes" id="UP000199206"/>
    </source>
</evidence>
<accession>A0A1H8J8N7</accession>
<dbReference type="STRING" id="1166340.SAMN05192583_3537"/>
<dbReference type="EMBL" id="FOCF01000012">
    <property type="protein sequence ID" value="SEN77283.1"/>
    <property type="molecule type" value="Genomic_DNA"/>
</dbReference>
<proteinExistence type="predicted"/>
<dbReference type="AlphaFoldDB" id="A0A1H8J8N7"/>
<keyword evidence="2" id="KW-1185">Reference proteome</keyword>
<sequence length="61" mass="6690">MTDRLWKVTVSCLFPMGKPIEKVFEVHHATEEGARDAALGQEATAHGGSSIPTIVKIEEIR</sequence>
<protein>
    <submittedName>
        <fullName evidence="1">Uncharacterized protein</fullName>
    </submittedName>
</protein>
<organism evidence="1 2">
    <name type="scientific">Sphingomonas gellani</name>
    <dbReference type="NCBI Taxonomy" id="1166340"/>
    <lineage>
        <taxon>Bacteria</taxon>
        <taxon>Pseudomonadati</taxon>
        <taxon>Pseudomonadota</taxon>
        <taxon>Alphaproteobacteria</taxon>
        <taxon>Sphingomonadales</taxon>
        <taxon>Sphingomonadaceae</taxon>
        <taxon>Sphingomonas</taxon>
    </lineage>
</organism>
<reference evidence="2" key="1">
    <citation type="submission" date="2016-10" db="EMBL/GenBank/DDBJ databases">
        <authorList>
            <person name="Varghese N."/>
            <person name="Submissions S."/>
        </authorList>
    </citation>
    <scope>NUCLEOTIDE SEQUENCE [LARGE SCALE GENOMIC DNA]</scope>
    <source>
        <strain evidence="2">S6-262</strain>
    </source>
</reference>
<name>A0A1H8J8N7_9SPHN</name>
<evidence type="ECO:0000313" key="1">
    <source>
        <dbReference type="EMBL" id="SEN77283.1"/>
    </source>
</evidence>
<gene>
    <name evidence="1" type="ORF">SAMN05192583_3537</name>
</gene>
<dbReference type="Proteomes" id="UP000199206">
    <property type="component" value="Unassembled WGS sequence"/>
</dbReference>